<dbReference type="InterPro" id="IPR003599">
    <property type="entry name" value="Ig_sub"/>
</dbReference>
<dbReference type="SUPFAM" id="SSF48726">
    <property type="entry name" value="Immunoglobulin"/>
    <property type="match status" value="3"/>
</dbReference>
<dbReference type="PANTHER" id="PTHR47633:SF15">
    <property type="entry name" value="IG-LIKE DOMAIN-CONTAINING PROTEIN"/>
    <property type="match status" value="1"/>
</dbReference>
<dbReference type="SMART" id="SM00409">
    <property type="entry name" value="IG"/>
    <property type="match status" value="3"/>
</dbReference>
<keyword evidence="2" id="KW-0963">Cytoplasm</keyword>
<dbReference type="InterPro" id="IPR036179">
    <property type="entry name" value="Ig-like_dom_sf"/>
</dbReference>
<organism evidence="6">
    <name type="scientific">Arion vulgaris</name>
    <dbReference type="NCBI Taxonomy" id="1028688"/>
    <lineage>
        <taxon>Eukaryota</taxon>
        <taxon>Metazoa</taxon>
        <taxon>Spiralia</taxon>
        <taxon>Lophotrochozoa</taxon>
        <taxon>Mollusca</taxon>
        <taxon>Gastropoda</taxon>
        <taxon>Heterobranchia</taxon>
        <taxon>Euthyneura</taxon>
        <taxon>Panpulmonata</taxon>
        <taxon>Eupulmonata</taxon>
        <taxon>Stylommatophora</taxon>
        <taxon>Helicina</taxon>
        <taxon>Arionoidea</taxon>
        <taxon>Arionidae</taxon>
        <taxon>Arion</taxon>
    </lineage>
</organism>
<feature type="domain" description="Ig-like" evidence="5">
    <location>
        <begin position="429"/>
        <end position="514"/>
    </location>
</feature>
<dbReference type="InterPro" id="IPR007110">
    <property type="entry name" value="Ig-like_dom"/>
</dbReference>
<dbReference type="FunFam" id="2.60.40.10:FF:000425">
    <property type="entry name" value="Myosin light chain kinase"/>
    <property type="match status" value="3"/>
</dbReference>
<gene>
    <name evidence="6" type="primary">ORF186600</name>
</gene>
<keyword evidence="3" id="KW-0393">Immunoglobulin domain</keyword>
<evidence type="ECO:0000259" key="5">
    <source>
        <dbReference type="PROSITE" id="PS50835"/>
    </source>
</evidence>
<evidence type="ECO:0000256" key="1">
    <source>
        <dbReference type="ARBA" id="ARBA00004496"/>
    </source>
</evidence>
<feature type="domain" description="Ig-like" evidence="5">
    <location>
        <begin position="134"/>
        <end position="224"/>
    </location>
</feature>
<evidence type="ECO:0000256" key="2">
    <source>
        <dbReference type="ARBA" id="ARBA00022490"/>
    </source>
</evidence>
<name>A0A0B7BIF9_9EUPU</name>
<dbReference type="Gene3D" id="2.60.40.10">
    <property type="entry name" value="Immunoglobulins"/>
    <property type="match status" value="3"/>
</dbReference>
<dbReference type="InterPro" id="IPR003598">
    <property type="entry name" value="Ig_sub2"/>
</dbReference>
<dbReference type="Pfam" id="PF07679">
    <property type="entry name" value="I-set"/>
    <property type="match status" value="3"/>
</dbReference>
<feature type="region of interest" description="Disordered" evidence="4">
    <location>
        <begin position="229"/>
        <end position="260"/>
    </location>
</feature>
<evidence type="ECO:0000256" key="3">
    <source>
        <dbReference type="ARBA" id="ARBA00023319"/>
    </source>
</evidence>
<dbReference type="InterPro" id="IPR013783">
    <property type="entry name" value="Ig-like_fold"/>
</dbReference>
<protein>
    <recommendedName>
        <fullName evidence="5">Ig-like domain-containing protein</fullName>
    </recommendedName>
</protein>
<dbReference type="PROSITE" id="PS50835">
    <property type="entry name" value="IG_LIKE"/>
    <property type="match status" value="3"/>
</dbReference>
<sequence length="1292" mass="145994">LTPQPEDRREEVVEVALEKVTQVKEIKLPQVPEKEISEIVIQPEETTEKVTAESEEVTLIIKEVSPQKMEIQPEEPTEFAKMDIDVADSGIPTPPDAGPMEEETRIPVVFGEIQDVEQPPQQIIPEQAPDEIAPEFVEMLQPQVVNDGDSLTMICRLIGSPSPVVIWYKNTTEITSGPDIRLSYEPETGLCTLEVAEVFPDDAGEITCRAHNQFGEAMTTATLIIQETEDSTVTTSETTTTTESITTTTVTTRQVEPESDEDTEVKVLDEKHITTLEFSPNFTKPLQPHMQVDEGGTVRLEVIVEAQPEATVKWYKNEVQIAPSAGVEVIREKNIHVLLIMDVHPEDSGDYYCEAENLLGKTVCKTTLTVNPLQRMEIEIQPDEMPKEQQEIKPKEEAVPEAPKPKEEVPQKVPLETVVPEEGFEGQPPQFTELLHPRTVKDTERVELRVRFTGIPKPTITWYFDGTPIKPSSDFQITIDVERGQSTLIIVEVFPEDEGEYTCVAVNPFGESITTCHLKVISEETVITDEIHTETIEIDRSRDEVLEGPEETKVKEVIDIGTLVKVQPQPQTYQIQIAVTQPSTTSTTVLHETTTFTQVVKEYMEDEPTVTEGRSTQITTVSMSKGEQLAPVEMRVQVPAPKTEEILDHITEATRTVIQEIKSIPITDTSLPEETHTETIEITQRAPEQIPVTVSSTTTTQVSQNIETTRATAQRIEVEIHETTLQRQPQVQELEISIGKVSRADIEITEKETWTESSRPTEEKVEETRDTFTKETKVIQITQKPQKEEIKMTFAVSEPQPEEVENIEEETEVKVPFEEVIKTEPDVVEMTFIPSEVELVSDKTETTETEMDMEETEIKAPVEEVTETQRETVEMTFTPAAVNEVLEDKTEVTEVHIEVDKPEAPTEAFTDETVESVETSVVTTEVEVIASEERPEEVEKVEPESTVEQPVETTSSVDTEEVELVIQIPSEVTETEEGKEQEIEYPIEEHIISTRESIVITTLDTTALQAQEVPTEVESLIEEKTEEVVEVRPTEEETTVSEGETTLILETHVPVPEEVSEVQPVEESVTEEVTDIVDLVKPEVTHTSEETREEVTFDVQMIVEESVKPEVIETEEPLEIHKEEIEINIASKPKQLEEVQFSVQLQPEQPKDTVDVTVVQEEPMQIETFVSEVETTQHETMDVEKIHREELSFQILGKPQKLEEMTLTLQVGEKKPEQEEVVVDTETFVTEQIIQEMEESHGKAPEFIWGLCHSRSWMEKKSNSDVRLLEYPCQKYPGFMMTRSSQKTKTSI</sequence>
<dbReference type="PANTHER" id="PTHR47633">
    <property type="entry name" value="IMMUNOGLOBULIN"/>
    <property type="match status" value="1"/>
</dbReference>
<dbReference type="EMBL" id="HACG01045236">
    <property type="protein sequence ID" value="CEK92101.1"/>
    <property type="molecule type" value="Transcribed_RNA"/>
</dbReference>
<accession>A0A0B7BIF9</accession>
<proteinExistence type="predicted"/>
<feature type="compositionally biased region" description="Low complexity" evidence="4">
    <location>
        <begin position="944"/>
        <end position="957"/>
    </location>
</feature>
<reference evidence="6" key="1">
    <citation type="submission" date="2014-12" db="EMBL/GenBank/DDBJ databases">
        <title>Insight into the proteome of Arion vulgaris.</title>
        <authorList>
            <person name="Aradska J."/>
            <person name="Bulat T."/>
            <person name="Smidak R."/>
            <person name="Sarate P."/>
            <person name="Gangsoo J."/>
            <person name="Sialana F."/>
            <person name="Bilban M."/>
            <person name="Lubec G."/>
        </authorList>
    </citation>
    <scope>NUCLEOTIDE SEQUENCE</scope>
    <source>
        <tissue evidence="6">Skin</tissue>
    </source>
</reference>
<evidence type="ECO:0000313" key="6">
    <source>
        <dbReference type="EMBL" id="CEK92101.1"/>
    </source>
</evidence>
<feature type="compositionally biased region" description="Low complexity" evidence="4">
    <location>
        <begin position="231"/>
        <end position="252"/>
    </location>
</feature>
<feature type="non-terminal residue" evidence="6">
    <location>
        <position position="1"/>
    </location>
</feature>
<feature type="compositionally biased region" description="Basic and acidic residues" evidence="4">
    <location>
        <begin position="931"/>
        <end position="943"/>
    </location>
</feature>
<dbReference type="InterPro" id="IPR013098">
    <property type="entry name" value="Ig_I-set"/>
</dbReference>
<feature type="region of interest" description="Disordered" evidence="4">
    <location>
        <begin position="927"/>
        <end position="959"/>
    </location>
</feature>
<feature type="domain" description="Ig-like" evidence="5">
    <location>
        <begin position="280"/>
        <end position="371"/>
    </location>
</feature>
<comment type="subcellular location">
    <subcellularLocation>
        <location evidence="1">Cytoplasm</location>
    </subcellularLocation>
</comment>
<feature type="region of interest" description="Disordered" evidence="4">
    <location>
        <begin position="752"/>
        <end position="771"/>
    </location>
</feature>
<feature type="region of interest" description="Disordered" evidence="4">
    <location>
        <begin position="384"/>
        <end position="410"/>
    </location>
</feature>
<evidence type="ECO:0000256" key="4">
    <source>
        <dbReference type="SAM" id="MobiDB-lite"/>
    </source>
</evidence>
<dbReference type="GO" id="GO:0005737">
    <property type="term" value="C:cytoplasm"/>
    <property type="evidence" value="ECO:0007669"/>
    <property type="project" value="UniProtKB-SubCell"/>
</dbReference>
<dbReference type="SMART" id="SM00408">
    <property type="entry name" value="IGc2"/>
    <property type="match status" value="3"/>
</dbReference>